<organism evidence="1 2">
    <name type="scientific">Sanguibacter suaedae</name>
    <dbReference type="NCBI Taxonomy" id="2795737"/>
    <lineage>
        <taxon>Bacteria</taxon>
        <taxon>Bacillati</taxon>
        <taxon>Actinomycetota</taxon>
        <taxon>Actinomycetes</taxon>
        <taxon>Micrococcales</taxon>
        <taxon>Sanguibacteraceae</taxon>
        <taxon>Sanguibacter</taxon>
    </lineage>
</organism>
<dbReference type="RefSeq" id="WP_198732074.1">
    <property type="nucleotide sequence ID" value="NZ_JAEINH010000001.1"/>
</dbReference>
<dbReference type="Proteomes" id="UP000602087">
    <property type="component" value="Unassembled WGS sequence"/>
</dbReference>
<name>A0A934M8F0_9MICO</name>
<sequence>MGLLKRIPALIMATVVAKVGRGLARKVASQSEKNNRGKPTGLSQALYAVAGRR</sequence>
<protein>
    <submittedName>
        <fullName evidence="1">Uncharacterized protein</fullName>
    </submittedName>
</protein>
<proteinExistence type="predicted"/>
<dbReference type="AlphaFoldDB" id="A0A934M8F0"/>
<comment type="caution">
    <text evidence="1">The sequence shown here is derived from an EMBL/GenBank/DDBJ whole genome shotgun (WGS) entry which is preliminary data.</text>
</comment>
<gene>
    <name evidence="1" type="ORF">JAV76_00565</name>
</gene>
<keyword evidence="2" id="KW-1185">Reference proteome</keyword>
<accession>A0A934M8F0</accession>
<dbReference type="EMBL" id="JAEINH010000001">
    <property type="protein sequence ID" value="MBI9113503.1"/>
    <property type="molecule type" value="Genomic_DNA"/>
</dbReference>
<evidence type="ECO:0000313" key="2">
    <source>
        <dbReference type="Proteomes" id="UP000602087"/>
    </source>
</evidence>
<evidence type="ECO:0000313" key="1">
    <source>
        <dbReference type="EMBL" id="MBI9113503.1"/>
    </source>
</evidence>
<reference evidence="1" key="1">
    <citation type="submission" date="2020-12" db="EMBL/GenBank/DDBJ databases">
        <title>Sanguibacter suaedae sp. nov., isolated from Suaeda aralocaspica.</title>
        <authorList>
            <person name="Ma Q."/>
        </authorList>
    </citation>
    <scope>NUCLEOTIDE SEQUENCE</scope>
    <source>
        <strain evidence="1">YZGR15</strain>
    </source>
</reference>